<dbReference type="AlphaFoldDB" id="A0A6G1EIJ4"/>
<evidence type="ECO:0000313" key="2">
    <source>
        <dbReference type="Proteomes" id="UP000479710"/>
    </source>
</evidence>
<dbReference type="InterPro" id="IPR052957">
    <property type="entry name" value="Auxin_embryo_med"/>
</dbReference>
<accession>A0A6G1EIJ4</accession>
<sequence length="155" mass="17647">MKKNLHVKILNLKDDGPFVDEVFYGKEILSYESVLEALGVIVDARAGCALMAQYLKGHPTIGDYCRLWIMWQDSNSTPTPKDFVAFFEFVEKNWSTEIGKYLAGSITKVPACPGDQILLLKKQDVFIPDDFLLEDLFKKKAEQPLFVWMKVLGHS</sequence>
<evidence type="ECO:0000313" key="1">
    <source>
        <dbReference type="EMBL" id="KAF0924491.1"/>
    </source>
</evidence>
<dbReference type="PANTHER" id="PTHR32387">
    <property type="entry name" value="WU:FJ29H11"/>
    <property type="match status" value="1"/>
</dbReference>
<protein>
    <submittedName>
        <fullName evidence="1">Uncharacterized protein</fullName>
    </submittedName>
</protein>
<dbReference type="Proteomes" id="UP000479710">
    <property type="component" value="Unassembled WGS sequence"/>
</dbReference>
<reference evidence="1 2" key="1">
    <citation type="submission" date="2019-11" db="EMBL/GenBank/DDBJ databases">
        <title>Whole genome sequence of Oryza granulata.</title>
        <authorList>
            <person name="Li W."/>
        </authorList>
    </citation>
    <scope>NUCLEOTIDE SEQUENCE [LARGE SCALE GENOMIC DNA]</scope>
    <source>
        <strain evidence="2">cv. Menghai</strain>
        <tissue evidence="1">Leaf</tissue>
    </source>
</reference>
<name>A0A6G1EIJ4_9ORYZ</name>
<comment type="caution">
    <text evidence="1">The sequence shown here is derived from an EMBL/GenBank/DDBJ whole genome shotgun (WGS) entry which is preliminary data.</text>
</comment>
<organism evidence="1 2">
    <name type="scientific">Oryza meyeriana var. granulata</name>
    <dbReference type="NCBI Taxonomy" id="110450"/>
    <lineage>
        <taxon>Eukaryota</taxon>
        <taxon>Viridiplantae</taxon>
        <taxon>Streptophyta</taxon>
        <taxon>Embryophyta</taxon>
        <taxon>Tracheophyta</taxon>
        <taxon>Spermatophyta</taxon>
        <taxon>Magnoliopsida</taxon>
        <taxon>Liliopsida</taxon>
        <taxon>Poales</taxon>
        <taxon>Poaceae</taxon>
        <taxon>BOP clade</taxon>
        <taxon>Oryzoideae</taxon>
        <taxon>Oryzeae</taxon>
        <taxon>Oryzinae</taxon>
        <taxon>Oryza</taxon>
        <taxon>Oryza meyeriana</taxon>
    </lineage>
</organism>
<dbReference type="EMBL" id="SPHZ02000003">
    <property type="protein sequence ID" value="KAF0924491.1"/>
    <property type="molecule type" value="Genomic_DNA"/>
</dbReference>
<gene>
    <name evidence="1" type="ORF">E2562_010138</name>
</gene>
<keyword evidence="2" id="KW-1185">Reference proteome</keyword>
<proteinExistence type="predicted"/>
<dbReference type="PANTHER" id="PTHR32387:SF9">
    <property type="entry name" value="RING-TYPE DOMAIN-CONTAINING PROTEIN"/>
    <property type="match status" value="1"/>
</dbReference>